<evidence type="ECO:0000313" key="2">
    <source>
        <dbReference type="EMBL" id="MCC2616508.1"/>
    </source>
</evidence>
<keyword evidence="1" id="KW-0812">Transmembrane</keyword>
<proteinExistence type="predicted"/>
<comment type="caution">
    <text evidence="2">The sequence shown here is derived from an EMBL/GenBank/DDBJ whole genome shotgun (WGS) entry which is preliminary data.</text>
</comment>
<keyword evidence="1" id="KW-1133">Transmembrane helix</keyword>
<dbReference type="EMBL" id="JAJEWP010000002">
    <property type="protein sequence ID" value="MCC2616508.1"/>
    <property type="molecule type" value="Genomic_DNA"/>
</dbReference>
<sequence length="479" mass="56085">MDFSILLAILGLGVAVISLLKPQTKLSISFKINWLDKSVITFSLLFVHYIAFAPILKEFNLLLPLGHWRWGFDEKSATYLVFLLLTAFIVIRLKIAKVNLKNITKFSDLVERLLFEKKYDEVVHLLDNHLTSLFKLVEDNNDDARAIVNQTLTSDELVSYIAISKPKFGIKLLRQNFSIKEQFLTLFISALMENKGSQFYYEMANIQTIRMGNRFDIPQHYPLAHYLFSDVTVSEKLGVYKPVGDKIRLLLAEDEHIVQRSNSSFGSFDETERQSSIIECGFHFFEVMILEAMHQKLNWHMWLYYFPSFSKCIIEKLAPTPDVDLDREWPTPYHYYLYRLIDINFDWIEEFQNVDGCEAIRFNHISLQHDNGSILKSAILSVGQIIWQIIETDKVDDKFKRYCLEIALRNIRNFKEVDVLKPSYQVLMRSVLFNGFMDKKEPSVLNRFKELMDQIDHVLVLENEDFTNLLDEALRELQA</sequence>
<name>A0ABS8G7L1_9ALTE</name>
<feature type="transmembrane region" description="Helical" evidence="1">
    <location>
        <begin position="34"/>
        <end position="56"/>
    </location>
</feature>
<evidence type="ECO:0000256" key="1">
    <source>
        <dbReference type="SAM" id="Phobius"/>
    </source>
</evidence>
<dbReference type="Proteomes" id="UP001520878">
    <property type="component" value="Unassembled WGS sequence"/>
</dbReference>
<keyword evidence="1" id="KW-0472">Membrane</keyword>
<keyword evidence="3" id="KW-1185">Reference proteome</keyword>
<feature type="transmembrane region" description="Helical" evidence="1">
    <location>
        <begin position="76"/>
        <end position="95"/>
    </location>
</feature>
<protein>
    <submittedName>
        <fullName evidence="2">Uncharacterized protein</fullName>
    </submittedName>
</protein>
<organism evidence="2 3">
    <name type="scientific">Fluctibacter halophilus</name>
    <dbReference type="NCBI Taxonomy" id="226011"/>
    <lineage>
        <taxon>Bacteria</taxon>
        <taxon>Pseudomonadati</taxon>
        <taxon>Pseudomonadota</taxon>
        <taxon>Gammaproteobacteria</taxon>
        <taxon>Alteromonadales</taxon>
        <taxon>Alteromonadaceae</taxon>
        <taxon>Fluctibacter</taxon>
    </lineage>
</organism>
<gene>
    <name evidence="2" type="ORF">LJ739_09675</name>
</gene>
<dbReference type="RefSeq" id="WP_229159913.1">
    <property type="nucleotide sequence ID" value="NZ_JAJEWP010000002.1"/>
</dbReference>
<accession>A0ABS8G7L1</accession>
<feature type="transmembrane region" description="Helical" evidence="1">
    <location>
        <begin position="6"/>
        <end position="22"/>
    </location>
</feature>
<reference evidence="2 3" key="1">
    <citation type="submission" date="2021-10" db="EMBL/GenBank/DDBJ databases">
        <title>Draft genome of Aestuariibacter halophilus JC2043.</title>
        <authorList>
            <person name="Emsley S.A."/>
            <person name="Pfannmuller K.M."/>
            <person name="Ushijima B."/>
            <person name="Saw J.H."/>
            <person name="Videau P."/>
        </authorList>
    </citation>
    <scope>NUCLEOTIDE SEQUENCE [LARGE SCALE GENOMIC DNA]</scope>
    <source>
        <strain evidence="2 3">JC2043</strain>
    </source>
</reference>
<evidence type="ECO:0000313" key="3">
    <source>
        <dbReference type="Proteomes" id="UP001520878"/>
    </source>
</evidence>